<dbReference type="EMBL" id="AZAC01000048">
    <property type="protein sequence ID" value="KIX11643.1"/>
    <property type="molecule type" value="Genomic_DNA"/>
</dbReference>
<dbReference type="Pfam" id="PF00994">
    <property type="entry name" value="MoCF_biosynth"/>
    <property type="match status" value="1"/>
</dbReference>
<comment type="similarity">
    <text evidence="1">Belongs to the CinA family.</text>
</comment>
<gene>
    <name evidence="3" type="ORF">X474_23200</name>
</gene>
<accession>A0A0D2HM19</accession>
<dbReference type="InterPro" id="IPR036653">
    <property type="entry name" value="CinA-like_C"/>
</dbReference>
<reference evidence="3 4" key="1">
    <citation type="submission" date="2013-11" db="EMBL/GenBank/DDBJ databases">
        <title>Metagenomic analysis of a methanogenic consortium involved in long chain n-alkane degradation.</title>
        <authorList>
            <person name="Davidova I.A."/>
            <person name="Callaghan A.V."/>
            <person name="Wawrik B."/>
            <person name="Pruitt S."/>
            <person name="Marks C."/>
            <person name="Duncan K.E."/>
            <person name="Suflita J.M."/>
        </authorList>
    </citation>
    <scope>NUCLEOTIDE SEQUENCE [LARGE SCALE GENOMIC DNA]</scope>
    <source>
        <strain evidence="3 4">SPR</strain>
    </source>
</reference>
<dbReference type="FunCoup" id="A0A0D2HM19">
    <property type="interactions" value="132"/>
</dbReference>
<dbReference type="InterPro" id="IPR008135">
    <property type="entry name" value="Competence-induced_CinA"/>
</dbReference>
<dbReference type="STRING" id="1429043.X474_23200"/>
<organism evidence="3 4">
    <name type="scientific">Dethiosulfatarculus sandiegensis</name>
    <dbReference type="NCBI Taxonomy" id="1429043"/>
    <lineage>
        <taxon>Bacteria</taxon>
        <taxon>Pseudomonadati</taxon>
        <taxon>Thermodesulfobacteriota</taxon>
        <taxon>Desulfarculia</taxon>
        <taxon>Desulfarculales</taxon>
        <taxon>Desulfarculaceae</taxon>
        <taxon>Dethiosulfatarculus</taxon>
    </lineage>
</organism>
<dbReference type="SUPFAM" id="SSF142433">
    <property type="entry name" value="CinA-like"/>
    <property type="match status" value="1"/>
</dbReference>
<evidence type="ECO:0000256" key="1">
    <source>
        <dbReference type="HAMAP-Rule" id="MF_00226"/>
    </source>
</evidence>
<feature type="domain" description="MoaB/Mog" evidence="2">
    <location>
        <begin position="1"/>
        <end position="164"/>
    </location>
</feature>
<evidence type="ECO:0000259" key="2">
    <source>
        <dbReference type="SMART" id="SM00852"/>
    </source>
</evidence>
<name>A0A0D2HM19_9BACT</name>
<dbReference type="PATRIC" id="fig|1429043.3.peg.4910"/>
<dbReference type="Gene3D" id="3.40.980.10">
    <property type="entry name" value="MoaB/Mog-like domain"/>
    <property type="match status" value="1"/>
</dbReference>
<dbReference type="SMART" id="SM00852">
    <property type="entry name" value="MoCF_biosynth"/>
    <property type="match status" value="1"/>
</dbReference>
<sequence>MCIGDELVSGKVVDENARWAAARLWPMGLDVKAMITVGDDPPAIKSALKQALDSADFVLVSGGLGATEDDITAQVAADVFALPLAESRRMVKNLRYFFQSMGKTPPEGIDRLTWLPQGAEVLSRASAGFKLTAPQGKPVYFMPGVPREMHHITEHHVIPQLVEQFQPDQIRKSGELLIFGLDELEVQKRLKGIAGELGIPSLNLGYYPRFPEVAVIFSLSGKQNQKADQDLAAVLKAAYRRLDGHVVAKGGQTLAQTTAHALADHNLTLALAESCTGGLIGHSLTEVAGSSSFFMRGYIVYSNQAKEELLGVSSQTLAEHGAVSHETAREMALGAASRAGTDLGLSVTGIAGPGGGSPEKPVGTVYFGLCHQEKVMTKGYLFSGSREQVKLQAAHTALDWLRRFTEDHAFLYSH</sequence>
<comment type="caution">
    <text evidence="3">The sequence shown here is derived from an EMBL/GenBank/DDBJ whole genome shotgun (WGS) entry which is preliminary data.</text>
</comment>
<dbReference type="SUPFAM" id="SSF53218">
    <property type="entry name" value="Molybdenum cofactor biosynthesis proteins"/>
    <property type="match status" value="1"/>
</dbReference>
<evidence type="ECO:0000313" key="3">
    <source>
        <dbReference type="EMBL" id="KIX11643.1"/>
    </source>
</evidence>
<dbReference type="NCBIfam" id="TIGR00200">
    <property type="entry name" value="cinA_nterm"/>
    <property type="match status" value="1"/>
</dbReference>
<dbReference type="InParanoid" id="A0A0D2HM19"/>
<evidence type="ECO:0000313" key="4">
    <source>
        <dbReference type="Proteomes" id="UP000032233"/>
    </source>
</evidence>
<dbReference type="InterPro" id="IPR050101">
    <property type="entry name" value="CinA"/>
</dbReference>
<dbReference type="HAMAP" id="MF_00226_B">
    <property type="entry name" value="CinA_B"/>
    <property type="match status" value="1"/>
</dbReference>
<proteinExistence type="inferred from homology"/>
<dbReference type="InterPro" id="IPR001453">
    <property type="entry name" value="MoaB/Mog_dom"/>
</dbReference>
<dbReference type="Proteomes" id="UP000032233">
    <property type="component" value="Unassembled WGS sequence"/>
</dbReference>
<dbReference type="PIRSF" id="PIRSF006728">
    <property type="entry name" value="CinA"/>
    <property type="match status" value="1"/>
</dbReference>
<protein>
    <recommendedName>
        <fullName evidence="1">CinA-like protein</fullName>
    </recommendedName>
</protein>
<dbReference type="InterPro" id="IPR036425">
    <property type="entry name" value="MoaB/Mog-like_dom_sf"/>
</dbReference>
<dbReference type="PANTHER" id="PTHR13939">
    <property type="entry name" value="NICOTINAMIDE-NUCLEOTIDE AMIDOHYDROLASE PNCC"/>
    <property type="match status" value="1"/>
</dbReference>
<dbReference type="AlphaFoldDB" id="A0A0D2HM19"/>
<dbReference type="InterPro" id="IPR008136">
    <property type="entry name" value="CinA_C"/>
</dbReference>
<dbReference type="Pfam" id="PF02464">
    <property type="entry name" value="CinA"/>
    <property type="match status" value="1"/>
</dbReference>
<dbReference type="Gene3D" id="3.90.950.20">
    <property type="entry name" value="CinA-like"/>
    <property type="match status" value="1"/>
</dbReference>
<dbReference type="CDD" id="cd00885">
    <property type="entry name" value="cinA"/>
    <property type="match status" value="1"/>
</dbReference>
<dbReference type="PANTHER" id="PTHR13939:SF0">
    <property type="entry name" value="NMN AMIDOHYDROLASE-LIKE PROTEIN YFAY"/>
    <property type="match status" value="1"/>
</dbReference>
<keyword evidence="4" id="KW-1185">Reference proteome</keyword>
<dbReference type="NCBIfam" id="TIGR00199">
    <property type="entry name" value="PncC_domain"/>
    <property type="match status" value="1"/>
</dbReference>